<dbReference type="InterPro" id="IPR057744">
    <property type="entry name" value="OTAase-like"/>
</dbReference>
<keyword evidence="2" id="KW-0378">Hydrolase</keyword>
<dbReference type="SUPFAM" id="SSF51556">
    <property type="entry name" value="Metallo-dependent hydrolases"/>
    <property type="match status" value="1"/>
</dbReference>
<dbReference type="InterPro" id="IPR006680">
    <property type="entry name" value="Amidohydro-rel"/>
</dbReference>
<dbReference type="InterPro" id="IPR051781">
    <property type="entry name" value="Metallo-dep_Hydrolase"/>
</dbReference>
<reference evidence="2 3" key="1">
    <citation type="journal article" date="2015" name="Genome Announc.">
        <title>Expanding the biotechnology potential of lactobacilli through comparative genomics of 213 strains and associated genera.</title>
        <authorList>
            <person name="Sun Z."/>
            <person name="Harris H.M."/>
            <person name="McCann A."/>
            <person name="Guo C."/>
            <person name="Argimon S."/>
            <person name="Zhang W."/>
            <person name="Yang X."/>
            <person name="Jeffery I.B."/>
            <person name="Cooney J.C."/>
            <person name="Kagawa T.F."/>
            <person name="Liu W."/>
            <person name="Song Y."/>
            <person name="Salvetti E."/>
            <person name="Wrobel A."/>
            <person name="Rasinkangas P."/>
            <person name="Parkhill J."/>
            <person name="Rea M.C."/>
            <person name="O'Sullivan O."/>
            <person name="Ritari J."/>
            <person name="Douillard F.P."/>
            <person name="Paul Ross R."/>
            <person name="Yang R."/>
            <person name="Briner A.E."/>
            <person name="Felis G.E."/>
            <person name="de Vos W.M."/>
            <person name="Barrangou R."/>
            <person name="Klaenhammer T.R."/>
            <person name="Caufield P.W."/>
            <person name="Cui Y."/>
            <person name="Zhang H."/>
            <person name="O'Toole P.W."/>
        </authorList>
    </citation>
    <scope>NUCLEOTIDE SEQUENCE [LARGE SCALE GENOMIC DNA]</scope>
    <source>
        <strain evidence="2 3">DSM 20183</strain>
    </source>
</reference>
<proteinExistence type="predicted"/>
<sequence>MTTFTNLNLFNGTDNKIIENSYLTVDENGKITAVGTGAPKASDDVVDLHGKYVMPGLINAHTHLMMDPDNSDKLEYLSETEVTYLALKNLDTLLHSGVTYIRDCGCAFNTDIKLANIQAEGGLKGTEILPSGRPMTMTGGHGDFTEGLNGETTMGHLVDSPDAMRKAVRENFKLGAKNIKVMATGGVMSSTDQVDDTELTEGEMAVAVQEAHTKHMTVASHAQGNRGIQLSLDAGVDSIEHGIYVDEKQAEFMKENNVYLVPTLNACAGIDKYGVGKIPDYMIKKNDIVKDDFFKNIGMALKKGVKVVVGTDAGTPFNSFETGTTDELALLTSIGATPYQALLGTTKYAAELLRITDEYGSLEEGKVADFLVLDNNPLENVEAVAQADKAIYKKGELVK</sequence>
<dbReference type="Proteomes" id="UP000050929">
    <property type="component" value="Unassembled WGS sequence"/>
</dbReference>
<dbReference type="Gene3D" id="2.30.40.10">
    <property type="entry name" value="Urease, subunit C, domain 1"/>
    <property type="match status" value="1"/>
</dbReference>
<evidence type="ECO:0000259" key="1">
    <source>
        <dbReference type="Pfam" id="PF01979"/>
    </source>
</evidence>
<dbReference type="CDD" id="cd01299">
    <property type="entry name" value="Met_dep_hydrolase_A"/>
    <property type="match status" value="1"/>
</dbReference>
<comment type="caution">
    <text evidence="2">The sequence shown here is derived from an EMBL/GenBank/DDBJ whole genome shotgun (WGS) entry which is preliminary data.</text>
</comment>
<dbReference type="InterPro" id="IPR011059">
    <property type="entry name" value="Metal-dep_hydrolase_composite"/>
</dbReference>
<dbReference type="PANTHER" id="PTHR43135">
    <property type="entry name" value="ALPHA-D-RIBOSE 1-METHYLPHOSPHONATE 5-TRIPHOSPHATE DIPHOSPHATASE"/>
    <property type="match status" value="1"/>
</dbReference>
<gene>
    <name evidence="2" type="ORF">FC72_GL000020</name>
</gene>
<dbReference type="PANTHER" id="PTHR43135:SF3">
    <property type="entry name" value="ALPHA-D-RIBOSE 1-METHYLPHOSPHONATE 5-TRIPHOSPHATE DIPHOSPHATASE"/>
    <property type="match status" value="1"/>
</dbReference>
<organism evidence="2 3">
    <name type="scientific">Companilactobacillus tucceti DSM 20183</name>
    <dbReference type="NCBI Taxonomy" id="1423811"/>
    <lineage>
        <taxon>Bacteria</taxon>
        <taxon>Bacillati</taxon>
        <taxon>Bacillota</taxon>
        <taxon>Bacilli</taxon>
        <taxon>Lactobacillales</taxon>
        <taxon>Lactobacillaceae</taxon>
        <taxon>Companilactobacillus</taxon>
    </lineage>
</organism>
<dbReference type="PATRIC" id="fig|1423811.3.peg.20"/>
<feature type="domain" description="Amidohydrolase-related" evidence="1">
    <location>
        <begin position="52"/>
        <end position="391"/>
    </location>
</feature>
<keyword evidence="3" id="KW-1185">Reference proteome</keyword>
<dbReference type="AlphaFoldDB" id="A0A0R1J3I8"/>
<evidence type="ECO:0000313" key="2">
    <source>
        <dbReference type="EMBL" id="KRK65579.1"/>
    </source>
</evidence>
<protein>
    <submittedName>
        <fullName evidence="2">Amidohydrolase</fullName>
    </submittedName>
</protein>
<dbReference type="RefSeq" id="WP_057763513.1">
    <property type="nucleotide sequence ID" value="NZ_AZDG01000001.1"/>
</dbReference>
<evidence type="ECO:0000313" key="3">
    <source>
        <dbReference type="Proteomes" id="UP000050929"/>
    </source>
</evidence>
<dbReference type="EMBL" id="AZDG01000001">
    <property type="protein sequence ID" value="KRK65579.1"/>
    <property type="molecule type" value="Genomic_DNA"/>
</dbReference>
<accession>A0A0R1J3I8</accession>
<dbReference type="OrthoDB" id="9797498at2"/>
<dbReference type="STRING" id="1423811.FC72_GL000020"/>
<dbReference type="InterPro" id="IPR032466">
    <property type="entry name" value="Metal_Hydrolase"/>
</dbReference>
<dbReference type="Pfam" id="PF01979">
    <property type="entry name" value="Amidohydro_1"/>
    <property type="match status" value="1"/>
</dbReference>
<dbReference type="Gene3D" id="3.20.20.140">
    <property type="entry name" value="Metal-dependent hydrolases"/>
    <property type="match status" value="1"/>
</dbReference>
<dbReference type="GO" id="GO:0016810">
    <property type="term" value="F:hydrolase activity, acting on carbon-nitrogen (but not peptide) bonds"/>
    <property type="evidence" value="ECO:0007669"/>
    <property type="project" value="InterPro"/>
</dbReference>
<dbReference type="SUPFAM" id="SSF51338">
    <property type="entry name" value="Composite domain of metallo-dependent hydrolases"/>
    <property type="match status" value="1"/>
</dbReference>
<name>A0A0R1J3I8_9LACO</name>